<evidence type="ECO:0000313" key="2">
    <source>
        <dbReference type="Proteomes" id="UP000295565"/>
    </source>
</evidence>
<organism evidence="1 2">
    <name type="scientific">Celerinatantimonas diazotrophica</name>
    <dbReference type="NCBI Taxonomy" id="412034"/>
    <lineage>
        <taxon>Bacteria</taxon>
        <taxon>Pseudomonadati</taxon>
        <taxon>Pseudomonadota</taxon>
        <taxon>Gammaproteobacteria</taxon>
        <taxon>Celerinatantimonadaceae</taxon>
        <taxon>Celerinatantimonas</taxon>
    </lineage>
</organism>
<accession>A0A4R1K6C8</accession>
<proteinExistence type="predicted"/>
<evidence type="ECO:0000313" key="1">
    <source>
        <dbReference type="EMBL" id="TCK58609.1"/>
    </source>
</evidence>
<dbReference type="EMBL" id="SMGD01000011">
    <property type="protein sequence ID" value="TCK58609.1"/>
    <property type="molecule type" value="Genomic_DNA"/>
</dbReference>
<name>A0A4R1K6C8_9GAMM</name>
<dbReference type="Pfam" id="PF10678">
    <property type="entry name" value="DUF2492"/>
    <property type="match status" value="1"/>
</dbReference>
<dbReference type="NCBIfam" id="TIGR03853">
    <property type="entry name" value="matur_matur"/>
    <property type="match status" value="1"/>
</dbReference>
<dbReference type="RefSeq" id="WP_131911575.1">
    <property type="nucleotide sequence ID" value="NZ_OU594967.1"/>
</dbReference>
<protein>
    <submittedName>
        <fullName evidence="1">Putative metal-binding protein</fullName>
    </submittedName>
</protein>
<dbReference type="Proteomes" id="UP000295565">
    <property type="component" value="Unassembled WGS sequence"/>
</dbReference>
<dbReference type="AlphaFoldDB" id="A0A4R1K6C8"/>
<keyword evidence="2" id="KW-1185">Reference proteome</keyword>
<sequence length="80" mass="9023">MTQSIHGHEVMQMMLSSEQSYTKESLCAEIIAKYGQDSRFHTCSQENMSAEQLVDFLQSRGKFVATQNGFTTSADKICNH</sequence>
<dbReference type="OrthoDB" id="285410at2"/>
<dbReference type="InterPro" id="IPR019620">
    <property type="entry name" value="Metal-bd_prot_put"/>
</dbReference>
<reference evidence="1 2" key="1">
    <citation type="submission" date="2019-03" db="EMBL/GenBank/DDBJ databases">
        <title>Genomic Encyclopedia of Type Strains, Phase IV (KMG-IV): sequencing the most valuable type-strain genomes for metagenomic binning, comparative biology and taxonomic classification.</title>
        <authorList>
            <person name="Goeker M."/>
        </authorList>
    </citation>
    <scope>NUCLEOTIDE SEQUENCE [LARGE SCALE GENOMIC DNA]</scope>
    <source>
        <strain evidence="1 2">DSM 18577</strain>
    </source>
</reference>
<gene>
    <name evidence="1" type="ORF">EV690_0740</name>
</gene>
<comment type="caution">
    <text evidence="1">The sequence shown here is derived from an EMBL/GenBank/DDBJ whole genome shotgun (WGS) entry which is preliminary data.</text>
</comment>